<comment type="caution">
    <text evidence="2">The sequence shown here is derived from an EMBL/GenBank/DDBJ whole genome shotgun (WGS) entry which is preliminary data.</text>
</comment>
<protein>
    <submittedName>
        <fullName evidence="2">Uncharacterized protein</fullName>
    </submittedName>
</protein>
<accession>L8WY66</accession>
<organism evidence="2 3">
    <name type="scientific">Thanatephorus cucumeris (strain AG1-IA)</name>
    <name type="common">Rice sheath blight fungus</name>
    <name type="synonym">Rhizoctonia solani</name>
    <dbReference type="NCBI Taxonomy" id="983506"/>
    <lineage>
        <taxon>Eukaryota</taxon>
        <taxon>Fungi</taxon>
        <taxon>Dikarya</taxon>
        <taxon>Basidiomycota</taxon>
        <taxon>Agaricomycotina</taxon>
        <taxon>Agaricomycetes</taxon>
        <taxon>Cantharellales</taxon>
        <taxon>Ceratobasidiaceae</taxon>
        <taxon>Rhizoctonia</taxon>
        <taxon>Rhizoctonia solani AG-1</taxon>
    </lineage>
</organism>
<keyword evidence="1" id="KW-0472">Membrane</keyword>
<dbReference type="EMBL" id="AFRT01000626">
    <property type="protein sequence ID" value="ELU43036.1"/>
    <property type="molecule type" value="Genomic_DNA"/>
</dbReference>
<evidence type="ECO:0000313" key="2">
    <source>
        <dbReference type="EMBL" id="ELU43036.1"/>
    </source>
</evidence>
<feature type="transmembrane region" description="Helical" evidence="1">
    <location>
        <begin position="12"/>
        <end position="30"/>
    </location>
</feature>
<keyword evidence="3" id="KW-1185">Reference proteome</keyword>
<proteinExistence type="predicted"/>
<gene>
    <name evidence="2" type="ORF">AG1IA_02934</name>
</gene>
<name>L8WY66_THACA</name>
<keyword evidence="1" id="KW-0812">Transmembrane</keyword>
<sequence length="182" mass="20193">MSTSSLRTFLTQGANLFILYSSLAILAVWAKNRHVEWFNERSGVRRKCYSGLTKMRLKFVALALTFCAIPSHALWCCCSQVDESSKDCCHRLGKGETFYSPKCGLWNGQTCDVGPDYLDQEKSLKSAMPRFSWQAAYVGCVPFKGPGNIALGTGSLEVNIQNRSDRGRILEKVAPGSKPRSL</sequence>
<dbReference type="HOGENOM" id="CLU_1482970_0_0_1"/>
<dbReference type="Proteomes" id="UP000011668">
    <property type="component" value="Unassembled WGS sequence"/>
</dbReference>
<reference evidence="2 3" key="1">
    <citation type="journal article" date="2013" name="Nat. Commun.">
        <title>The evolution and pathogenic mechanisms of the rice sheath blight pathogen.</title>
        <authorList>
            <person name="Zheng A."/>
            <person name="Lin R."/>
            <person name="Xu L."/>
            <person name="Qin P."/>
            <person name="Tang C."/>
            <person name="Ai P."/>
            <person name="Zhang D."/>
            <person name="Liu Y."/>
            <person name="Sun Z."/>
            <person name="Feng H."/>
            <person name="Wang Y."/>
            <person name="Chen Y."/>
            <person name="Liang X."/>
            <person name="Fu R."/>
            <person name="Li Q."/>
            <person name="Zhang J."/>
            <person name="Yu X."/>
            <person name="Xie Z."/>
            <person name="Ding L."/>
            <person name="Guan P."/>
            <person name="Tang J."/>
            <person name="Liang Y."/>
            <person name="Wang S."/>
            <person name="Deng Q."/>
            <person name="Li S."/>
            <person name="Zhu J."/>
            <person name="Wang L."/>
            <person name="Liu H."/>
            <person name="Li P."/>
        </authorList>
    </citation>
    <scope>NUCLEOTIDE SEQUENCE [LARGE SCALE GENOMIC DNA]</scope>
    <source>
        <strain evidence="3">AG-1 IA</strain>
    </source>
</reference>
<evidence type="ECO:0000256" key="1">
    <source>
        <dbReference type="SAM" id="Phobius"/>
    </source>
</evidence>
<keyword evidence="1" id="KW-1133">Transmembrane helix</keyword>
<evidence type="ECO:0000313" key="3">
    <source>
        <dbReference type="Proteomes" id="UP000011668"/>
    </source>
</evidence>
<dbReference type="AlphaFoldDB" id="L8WY66"/>